<evidence type="ECO:0000313" key="3">
    <source>
        <dbReference type="Proteomes" id="UP000248961"/>
    </source>
</evidence>
<dbReference type="RefSeq" id="XP_025554370.1">
    <property type="nucleotide sequence ID" value="XM_025699447.1"/>
</dbReference>
<feature type="domain" description="Protein kinase" evidence="1">
    <location>
        <begin position="123"/>
        <end position="441"/>
    </location>
</feature>
<keyword evidence="3" id="KW-1185">Reference proteome</keyword>
<dbReference type="PROSITE" id="PS50011">
    <property type="entry name" value="PROTEIN_KINASE_DOM"/>
    <property type="match status" value="1"/>
</dbReference>
<dbReference type="InterPro" id="IPR008271">
    <property type="entry name" value="Ser/Thr_kinase_AS"/>
</dbReference>
<accession>A0A395I603</accession>
<dbReference type="AlphaFoldDB" id="A0A395I603"/>
<dbReference type="OrthoDB" id="5986190at2759"/>
<evidence type="ECO:0000313" key="2">
    <source>
        <dbReference type="EMBL" id="RAL15216.1"/>
    </source>
</evidence>
<dbReference type="PANTHER" id="PTHR24359:SF1">
    <property type="entry name" value="INHIBITOR OF NUCLEAR FACTOR KAPPA-B KINASE EPSILON SUBUNIT HOMOLOG 1-RELATED"/>
    <property type="match status" value="1"/>
</dbReference>
<dbReference type="EMBL" id="KZ824272">
    <property type="protein sequence ID" value="RAL15216.1"/>
    <property type="molecule type" value="Genomic_DNA"/>
</dbReference>
<dbReference type="InterPro" id="IPR000719">
    <property type="entry name" value="Prot_kinase_dom"/>
</dbReference>
<dbReference type="Gene3D" id="1.10.510.10">
    <property type="entry name" value="Transferase(Phosphotransferase) domain 1"/>
    <property type="match status" value="1"/>
</dbReference>
<evidence type="ECO:0000259" key="1">
    <source>
        <dbReference type="PROSITE" id="PS50011"/>
    </source>
</evidence>
<protein>
    <submittedName>
        <fullName evidence="2">Kinase-like protein</fullName>
    </submittedName>
</protein>
<keyword evidence="2" id="KW-0418">Kinase</keyword>
<dbReference type="STRING" id="1450537.A0A395I603"/>
<dbReference type="GO" id="GO:0004674">
    <property type="term" value="F:protein serine/threonine kinase activity"/>
    <property type="evidence" value="ECO:0007669"/>
    <property type="project" value="TreeGrafter"/>
</dbReference>
<dbReference type="Proteomes" id="UP000248961">
    <property type="component" value="Unassembled WGS sequence"/>
</dbReference>
<gene>
    <name evidence="2" type="ORF">BO97DRAFT_463082</name>
</gene>
<dbReference type="PANTHER" id="PTHR24359">
    <property type="entry name" value="SERINE/THREONINE-PROTEIN KINASE SBK1"/>
    <property type="match status" value="1"/>
</dbReference>
<dbReference type="GeneID" id="37203736"/>
<proteinExistence type="predicted"/>
<organism evidence="2 3">
    <name type="scientific">Aspergillus homomorphus (strain CBS 101889)</name>
    <dbReference type="NCBI Taxonomy" id="1450537"/>
    <lineage>
        <taxon>Eukaryota</taxon>
        <taxon>Fungi</taxon>
        <taxon>Dikarya</taxon>
        <taxon>Ascomycota</taxon>
        <taxon>Pezizomycotina</taxon>
        <taxon>Eurotiomycetes</taxon>
        <taxon>Eurotiomycetidae</taxon>
        <taxon>Eurotiales</taxon>
        <taxon>Aspergillaceae</taxon>
        <taxon>Aspergillus</taxon>
        <taxon>Aspergillus subgen. Circumdati</taxon>
    </lineage>
</organism>
<dbReference type="SMART" id="SM00220">
    <property type="entry name" value="S_TKc"/>
    <property type="match status" value="1"/>
</dbReference>
<dbReference type="Pfam" id="PF00069">
    <property type="entry name" value="Pkinase"/>
    <property type="match status" value="1"/>
</dbReference>
<sequence length="441" mass="48695">MASEGSEDSAAFEYVCEGLGDDFGIRSQESDEAFIARATLEYIWSQEGRRSFLDYIMPDRDKADNEDLFGEFIQTLSILVSIELERDSCEAFDSARYNFCPVAITDQDFIVRKGGWRLPFEVNGPAARLGAGASADVICAHIAPGHFCSSPDPDIKKAPRAGKTAVAIKKFRVEHRRDFDREYQVLKCLCQHRQQHKHIVSMLAAIDVEDYLGTLLPLAQTDLRQILRGKFPLHTTPSLPHLLDQVERLADALQHVHGADYCHYDLKPTNVLVYGDVQTGRDSPVGRWKLSDFGMGKPIGPSCTQGQQRGSLSPRTNTYQAPEAWSGLHAGSSSDVWSFGCILSLVNAFGIGRGGGVQGVTDFDQRRLRTSGGPTWAANNCFFRQQTSSSRPGDEVNPEVPGWITDMLTDSDLLIGCKRILLKTLTIKPKGRPTAGEVSEL</sequence>
<keyword evidence="2" id="KW-0808">Transferase</keyword>
<dbReference type="GO" id="GO:0005524">
    <property type="term" value="F:ATP binding"/>
    <property type="evidence" value="ECO:0007669"/>
    <property type="project" value="InterPro"/>
</dbReference>
<name>A0A395I603_ASPHC</name>
<dbReference type="PROSITE" id="PS00108">
    <property type="entry name" value="PROTEIN_KINASE_ST"/>
    <property type="match status" value="1"/>
</dbReference>
<reference evidence="2 3" key="1">
    <citation type="submission" date="2018-02" db="EMBL/GenBank/DDBJ databases">
        <title>The genomes of Aspergillus section Nigri reveals drivers in fungal speciation.</title>
        <authorList>
            <consortium name="DOE Joint Genome Institute"/>
            <person name="Vesth T.C."/>
            <person name="Nybo J."/>
            <person name="Theobald S."/>
            <person name="Brandl J."/>
            <person name="Frisvad J.C."/>
            <person name="Nielsen K.F."/>
            <person name="Lyhne E.K."/>
            <person name="Kogle M.E."/>
            <person name="Kuo A."/>
            <person name="Riley R."/>
            <person name="Clum A."/>
            <person name="Nolan M."/>
            <person name="Lipzen A."/>
            <person name="Salamov A."/>
            <person name="Henrissat B."/>
            <person name="Wiebenga A."/>
            <person name="De vries R.P."/>
            <person name="Grigoriev I.V."/>
            <person name="Mortensen U.H."/>
            <person name="Andersen M.R."/>
            <person name="Baker S.E."/>
        </authorList>
    </citation>
    <scope>NUCLEOTIDE SEQUENCE [LARGE SCALE GENOMIC DNA]</scope>
    <source>
        <strain evidence="2 3">CBS 101889</strain>
    </source>
</reference>
<dbReference type="VEuPathDB" id="FungiDB:BO97DRAFT_463082"/>
<dbReference type="SUPFAM" id="SSF56112">
    <property type="entry name" value="Protein kinase-like (PK-like)"/>
    <property type="match status" value="1"/>
</dbReference>
<dbReference type="InterPro" id="IPR011009">
    <property type="entry name" value="Kinase-like_dom_sf"/>
</dbReference>